<organism evidence="8">
    <name type="scientific">Capitella teleta</name>
    <name type="common">Polychaete worm</name>
    <dbReference type="NCBI Taxonomy" id="283909"/>
    <lineage>
        <taxon>Eukaryota</taxon>
        <taxon>Metazoa</taxon>
        <taxon>Spiralia</taxon>
        <taxon>Lophotrochozoa</taxon>
        <taxon>Annelida</taxon>
        <taxon>Polychaeta</taxon>
        <taxon>Sedentaria</taxon>
        <taxon>Scolecida</taxon>
        <taxon>Capitellidae</taxon>
        <taxon>Capitella</taxon>
    </lineage>
</organism>
<dbReference type="InterPro" id="IPR036388">
    <property type="entry name" value="WH-like_DNA-bd_sf"/>
</dbReference>
<name>R7TFS1_CAPTE</name>
<dbReference type="HOGENOM" id="CLU_087657_0_1_1"/>
<gene>
    <name evidence="8" type="ORF">CAPTEDRAFT_161891</name>
</gene>
<dbReference type="Gene3D" id="1.10.10.570">
    <property type="entry name" value="Winged helix' DNA-binding domain. Chain C. Domain 1"/>
    <property type="match status" value="1"/>
</dbReference>
<dbReference type="OMA" id="TRCLIMW"/>
<dbReference type="SUPFAM" id="SSF46785">
    <property type="entry name" value="Winged helix' DNA-binding domain"/>
    <property type="match status" value="2"/>
</dbReference>
<evidence type="ECO:0000256" key="2">
    <source>
        <dbReference type="ARBA" id="ARBA00009674"/>
    </source>
</evidence>
<evidence type="ECO:0000256" key="4">
    <source>
        <dbReference type="ARBA" id="ARBA00022448"/>
    </source>
</evidence>
<dbReference type="GO" id="GO:0005198">
    <property type="term" value="F:structural molecule activity"/>
    <property type="evidence" value="ECO:0007669"/>
    <property type="project" value="TreeGrafter"/>
</dbReference>
<dbReference type="FunFam" id="1.10.10.10:FF:000141">
    <property type="entry name" value="vacuolar protein-sorting-associated protein 25"/>
    <property type="match status" value="1"/>
</dbReference>
<evidence type="ECO:0000256" key="6">
    <source>
        <dbReference type="ARBA" id="ARBA00022927"/>
    </source>
</evidence>
<accession>R7TFS1</accession>
<dbReference type="GO" id="GO:0016236">
    <property type="term" value="P:macroautophagy"/>
    <property type="evidence" value="ECO:0007669"/>
    <property type="project" value="UniProtKB-ARBA"/>
</dbReference>
<dbReference type="EMBL" id="AMQN01013354">
    <property type="status" value="NOT_ANNOTATED_CDS"/>
    <property type="molecule type" value="Genomic_DNA"/>
</dbReference>
<dbReference type="GO" id="GO:0042803">
    <property type="term" value="F:protein homodimerization activity"/>
    <property type="evidence" value="ECO:0007669"/>
    <property type="project" value="TreeGrafter"/>
</dbReference>
<evidence type="ECO:0000313" key="10">
    <source>
        <dbReference type="Proteomes" id="UP000014760"/>
    </source>
</evidence>
<dbReference type="InterPro" id="IPR036390">
    <property type="entry name" value="WH_DNA-bd_sf"/>
</dbReference>
<protein>
    <recommendedName>
        <fullName evidence="3">Vacuolar protein-sorting-associated protein 25</fullName>
    </recommendedName>
    <alternativeName>
        <fullName evidence="7">ESCRT-II complex subunit VPS25</fullName>
    </alternativeName>
</protein>
<evidence type="ECO:0000256" key="5">
    <source>
        <dbReference type="ARBA" id="ARBA00022490"/>
    </source>
</evidence>
<dbReference type="PANTHER" id="PTHR13149">
    <property type="entry name" value="VACUOLAR PROTEIN SORTING-ASSOCIATED PROTEIN VPS25"/>
    <property type="match status" value="1"/>
</dbReference>
<reference evidence="10" key="1">
    <citation type="submission" date="2012-12" db="EMBL/GenBank/DDBJ databases">
        <authorList>
            <person name="Hellsten U."/>
            <person name="Grimwood J."/>
            <person name="Chapman J.A."/>
            <person name="Shapiro H."/>
            <person name="Aerts A."/>
            <person name="Otillar R.P."/>
            <person name="Terry A.Y."/>
            <person name="Boore J.L."/>
            <person name="Simakov O."/>
            <person name="Marletaz F."/>
            <person name="Cho S.-J."/>
            <person name="Edsinger-Gonzales E."/>
            <person name="Havlak P."/>
            <person name="Kuo D.-H."/>
            <person name="Larsson T."/>
            <person name="Lv J."/>
            <person name="Arendt D."/>
            <person name="Savage R."/>
            <person name="Osoegawa K."/>
            <person name="de Jong P."/>
            <person name="Lindberg D.R."/>
            <person name="Seaver E.C."/>
            <person name="Weisblat D.A."/>
            <person name="Putnam N.H."/>
            <person name="Grigoriev I.V."/>
            <person name="Rokhsar D.S."/>
        </authorList>
    </citation>
    <scope>NUCLEOTIDE SEQUENCE</scope>
    <source>
        <strain evidence="10">I ESC-2004</strain>
    </source>
</reference>
<proteinExistence type="inferred from homology"/>
<keyword evidence="5" id="KW-0963">Cytoplasm</keyword>
<evidence type="ECO:0000256" key="1">
    <source>
        <dbReference type="ARBA" id="ARBA00004496"/>
    </source>
</evidence>
<dbReference type="EMBL" id="KB310160">
    <property type="protein sequence ID" value="ELT92317.1"/>
    <property type="molecule type" value="Genomic_DNA"/>
</dbReference>
<comment type="subcellular location">
    <subcellularLocation>
        <location evidence="1">Cytoplasm</location>
    </subcellularLocation>
</comment>
<dbReference type="Gene3D" id="1.10.10.10">
    <property type="entry name" value="Winged helix-like DNA-binding domain superfamily/Winged helix DNA-binding domain"/>
    <property type="match status" value="1"/>
</dbReference>
<dbReference type="Proteomes" id="UP000014760">
    <property type="component" value="Unassembled WGS sequence"/>
</dbReference>
<dbReference type="InterPro" id="IPR014041">
    <property type="entry name" value="ESCRT-II_cplx_Vps25-sub_N"/>
</dbReference>
<evidence type="ECO:0000313" key="8">
    <source>
        <dbReference type="EMBL" id="ELT92317.1"/>
    </source>
</evidence>
<reference evidence="8 10" key="2">
    <citation type="journal article" date="2013" name="Nature">
        <title>Insights into bilaterian evolution from three spiralian genomes.</title>
        <authorList>
            <person name="Simakov O."/>
            <person name="Marletaz F."/>
            <person name="Cho S.J."/>
            <person name="Edsinger-Gonzales E."/>
            <person name="Havlak P."/>
            <person name="Hellsten U."/>
            <person name="Kuo D.H."/>
            <person name="Larsson T."/>
            <person name="Lv J."/>
            <person name="Arendt D."/>
            <person name="Savage R."/>
            <person name="Osoegawa K."/>
            <person name="de Jong P."/>
            <person name="Grimwood J."/>
            <person name="Chapman J.A."/>
            <person name="Shapiro H."/>
            <person name="Aerts A."/>
            <person name="Otillar R.P."/>
            <person name="Terry A.Y."/>
            <person name="Boore J.L."/>
            <person name="Grigoriev I.V."/>
            <person name="Lindberg D.R."/>
            <person name="Seaver E.C."/>
            <person name="Weisblat D.A."/>
            <person name="Putnam N.H."/>
            <person name="Rokhsar D.S."/>
        </authorList>
    </citation>
    <scope>NUCLEOTIDE SEQUENCE</scope>
    <source>
        <strain evidence="8 10">I ESC-2004</strain>
    </source>
</reference>
<dbReference type="GO" id="GO:0043328">
    <property type="term" value="P:protein transport to vacuole involved in ubiquitin-dependent protein catabolic process via the multivesicular body sorting pathway"/>
    <property type="evidence" value="ECO:0007669"/>
    <property type="project" value="TreeGrafter"/>
</dbReference>
<dbReference type="Pfam" id="PF05871">
    <property type="entry name" value="ESCRT-II"/>
    <property type="match status" value="1"/>
</dbReference>
<keyword evidence="10" id="KW-1185">Reference proteome</keyword>
<keyword evidence="6" id="KW-0653">Protein transport</keyword>
<evidence type="ECO:0000313" key="9">
    <source>
        <dbReference type="EnsemblMetazoa" id="CapteP161891"/>
    </source>
</evidence>
<reference evidence="9" key="3">
    <citation type="submission" date="2015-06" db="UniProtKB">
        <authorList>
            <consortium name="EnsemblMetazoa"/>
        </authorList>
    </citation>
    <scope>IDENTIFICATION</scope>
</reference>
<dbReference type="InterPro" id="IPR008570">
    <property type="entry name" value="ESCRT-II_cplx_Vps25-sub"/>
</dbReference>
<dbReference type="EnsemblMetazoa" id="CapteT161891">
    <property type="protein sequence ID" value="CapteP161891"/>
    <property type="gene ID" value="CapteG161891"/>
</dbReference>
<comment type="similarity">
    <text evidence="2">Belongs to the VPS25 family.</text>
</comment>
<dbReference type="FunCoup" id="R7TFS1">
    <property type="interactions" value="1140"/>
</dbReference>
<dbReference type="OrthoDB" id="245150at2759"/>
<dbReference type="AlphaFoldDB" id="R7TFS1"/>
<dbReference type="STRING" id="283909.R7TFS1"/>
<keyword evidence="4" id="KW-0813">Transport</keyword>
<evidence type="ECO:0000256" key="3">
    <source>
        <dbReference type="ARBA" id="ARBA00017934"/>
    </source>
</evidence>
<evidence type="ECO:0000256" key="7">
    <source>
        <dbReference type="ARBA" id="ARBA00030094"/>
    </source>
</evidence>
<dbReference type="FunFam" id="1.10.10.570:FF:000001">
    <property type="entry name" value="vacuolar protein-sorting-associated protein 25"/>
    <property type="match status" value="1"/>
</dbReference>
<dbReference type="PANTHER" id="PTHR13149:SF0">
    <property type="entry name" value="VACUOLAR PROTEIN-SORTING-ASSOCIATED PROTEIN 25"/>
    <property type="match status" value="1"/>
</dbReference>
<sequence length="175" mass="20725">MGNFEFPWQYNFPPFFTLQPNADTRRKQLDAWRSLVLDYHRHNKQYTLDIAEAQSSDLFFNKSINRKLSLESINTVLEELRKTENLEWKDKSKKQCMIMWRSPAEWAKLIYQWVTNNGMNNTVCTIYELQNGDDTKDEDFHGLDSWLLDKALKLLVSQHKAETISYDGSDGVKFF</sequence>
<dbReference type="GO" id="GO:0000814">
    <property type="term" value="C:ESCRT II complex"/>
    <property type="evidence" value="ECO:0007669"/>
    <property type="project" value="InterPro"/>
</dbReference>